<evidence type="ECO:0000313" key="2">
    <source>
        <dbReference type="EMBL" id="QDT42174.1"/>
    </source>
</evidence>
<keyword evidence="1" id="KW-0472">Membrane</keyword>
<dbReference type="EMBL" id="CP036269">
    <property type="protein sequence ID" value="QDT42174.1"/>
    <property type="molecule type" value="Genomic_DNA"/>
</dbReference>
<sequence>MFNDGHGTILKYVWGFHFADGAPRLSEISGTMTEITSLPVRVVGRETVDPVGFSADLSFECLSDVKVHLSTHNSQQRNTKSDSLSIDQGQFITLKGSKTDSTLLWTTILALEALGGVDTSENLDEDRSERGRKQRQKYNCRISEAELLKRHRKTRFWDRVSLLILILLSPVLLLWMICFSLWEGIRK</sequence>
<evidence type="ECO:0000313" key="3">
    <source>
        <dbReference type="Proteomes" id="UP000317171"/>
    </source>
</evidence>
<organism evidence="2 3">
    <name type="scientific">Gimesia alba</name>
    <dbReference type="NCBI Taxonomy" id="2527973"/>
    <lineage>
        <taxon>Bacteria</taxon>
        <taxon>Pseudomonadati</taxon>
        <taxon>Planctomycetota</taxon>
        <taxon>Planctomycetia</taxon>
        <taxon>Planctomycetales</taxon>
        <taxon>Planctomycetaceae</taxon>
        <taxon>Gimesia</taxon>
    </lineage>
</organism>
<keyword evidence="1" id="KW-0812">Transmembrane</keyword>
<evidence type="ECO:0000256" key="1">
    <source>
        <dbReference type="SAM" id="Phobius"/>
    </source>
</evidence>
<keyword evidence="1" id="KW-1133">Transmembrane helix</keyword>
<accession>A0A517RE86</accession>
<gene>
    <name evidence="2" type="ORF">Pan241w_22550</name>
</gene>
<dbReference type="Proteomes" id="UP000317171">
    <property type="component" value="Chromosome"/>
</dbReference>
<protein>
    <submittedName>
        <fullName evidence="2">Uncharacterized protein</fullName>
    </submittedName>
</protein>
<dbReference type="KEGG" id="gaz:Pan241w_22550"/>
<dbReference type="OrthoDB" id="9823733at2"/>
<feature type="transmembrane region" description="Helical" evidence="1">
    <location>
        <begin position="160"/>
        <end position="182"/>
    </location>
</feature>
<reference evidence="2 3" key="1">
    <citation type="submission" date="2019-02" db="EMBL/GenBank/DDBJ databases">
        <title>Deep-cultivation of Planctomycetes and their phenomic and genomic characterization uncovers novel biology.</title>
        <authorList>
            <person name="Wiegand S."/>
            <person name="Jogler M."/>
            <person name="Boedeker C."/>
            <person name="Pinto D."/>
            <person name="Vollmers J."/>
            <person name="Rivas-Marin E."/>
            <person name="Kohn T."/>
            <person name="Peeters S.H."/>
            <person name="Heuer A."/>
            <person name="Rast P."/>
            <person name="Oberbeckmann S."/>
            <person name="Bunk B."/>
            <person name="Jeske O."/>
            <person name="Meyerdierks A."/>
            <person name="Storesund J.E."/>
            <person name="Kallscheuer N."/>
            <person name="Luecker S."/>
            <person name="Lage O.M."/>
            <person name="Pohl T."/>
            <person name="Merkel B.J."/>
            <person name="Hornburger P."/>
            <person name="Mueller R.-W."/>
            <person name="Bruemmer F."/>
            <person name="Labrenz M."/>
            <person name="Spormann A.M."/>
            <person name="Op den Camp H."/>
            <person name="Overmann J."/>
            <person name="Amann R."/>
            <person name="Jetten M.S.M."/>
            <person name="Mascher T."/>
            <person name="Medema M.H."/>
            <person name="Devos D.P."/>
            <person name="Kaster A.-K."/>
            <person name="Ovreas L."/>
            <person name="Rohde M."/>
            <person name="Galperin M.Y."/>
            <person name="Jogler C."/>
        </authorList>
    </citation>
    <scope>NUCLEOTIDE SEQUENCE [LARGE SCALE GENOMIC DNA]</scope>
    <source>
        <strain evidence="2 3">Pan241w</strain>
    </source>
</reference>
<dbReference type="RefSeq" id="WP_145214950.1">
    <property type="nucleotide sequence ID" value="NZ_CP036269.1"/>
</dbReference>
<keyword evidence="3" id="KW-1185">Reference proteome</keyword>
<proteinExistence type="predicted"/>
<dbReference type="AlphaFoldDB" id="A0A517RE86"/>
<name>A0A517RE86_9PLAN</name>